<evidence type="ECO:0000313" key="2">
    <source>
        <dbReference type="Proteomes" id="UP000283255"/>
    </source>
</evidence>
<organism evidence="1 2">
    <name type="scientific">Motilimonas pumila</name>
    <dbReference type="NCBI Taxonomy" id="2303987"/>
    <lineage>
        <taxon>Bacteria</taxon>
        <taxon>Pseudomonadati</taxon>
        <taxon>Pseudomonadota</taxon>
        <taxon>Gammaproteobacteria</taxon>
        <taxon>Alteromonadales</taxon>
        <taxon>Alteromonadales genera incertae sedis</taxon>
        <taxon>Motilimonas</taxon>
    </lineage>
</organism>
<sequence>MSSSYLLRSNIILPDGSTSEYESLQSFAPLVSEYYLHHSPVLDLYNKLGERETNKFKISYTEHCPVVCEGYEQYQAKTFKPEAYLRHFGQVEFLATK</sequence>
<dbReference type="RefSeq" id="WP_147378819.1">
    <property type="nucleotide sequence ID" value="NZ_QZCH01000086.1"/>
</dbReference>
<reference evidence="1 2" key="2">
    <citation type="submission" date="2019-01" db="EMBL/GenBank/DDBJ databases">
        <title>Motilimonas pumilus sp. nov., isolated from the gut of sea cucumber (Apostichopus japonicus).</title>
        <authorList>
            <person name="Wang F.-Q."/>
            <person name="Ren L.-H."/>
            <person name="Lin Y.-W."/>
            <person name="Sun G.-H."/>
            <person name="Du Z.-J."/>
            <person name="Zhao J.-X."/>
            <person name="Liu X.-J."/>
            <person name="Liu L.-J."/>
        </authorList>
    </citation>
    <scope>NUCLEOTIDE SEQUENCE [LARGE SCALE GENOMIC DNA]</scope>
    <source>
        <strain evidence="1 2">PLHSC7-2</strain>
    </source>
</reference>
<feature type="non-terminal residue" evidence="1">
    <location>
        <position position="97"/>
    </location>
</feature>
<proteinExistence type="predicted"/>
<comment type="caution">
    <text evidence="1">The sequence shown here is derived from an EMBL/GenBank/DDBJ whole genome shotgun (WGS) entry which is preliminary data.</text>
</comment>
<protein>
    <submittedName>
        <fullName evidence="1">Uncharacterized protein</fullName>
    </submittedName>
</protein>
<gene>
    <name evidence="1" type="ORF">D1Z90_20495</name>
</gene>
<name>A0A418Y948_9GAMM</name>
<accession>A0A418Y948</accession>
<evidence type="ECO:0000313" key="1">
    <source>
        <dbReference type="EMBL" id="RJG36179.1"/>
    </source>
</evidence>
<dbReference type="EMBL" id="QZCH01000086">
    <property type="protein sequence ID" value="RJG36179.1"/>
    <property type="molecule type" value="Genomic_DNA"/>
</dbReference>
<keyword evidence="2" id="KW-1185">Reference proteome</keyword>
<dbReference type="AlphaFoldDB" id="A0A418Y948"/>
<dbReference type="Proteomes" id="UP000283255">
    <property type="component" value="Unassembled WGS sequence"/>
</dbReference>
<reference evidence="1 2" key="1">
    <citation type="submission" date="2018-09" db="EMBL/GenBank/DDBJ databases">
        <authorList>
            <person name="Wang F."/>
        </authorList>
    </citation>
    <scope>NUCLEOTIDE SEQUENCE [LARGE SCALE GENOMIC DNA]</scope>
    <source>
        <strain evidence="1 2">PLHSC7-2</strain>
    </source>
</reference>